<name>U1FJX7_TRESO</name>
<dbReference type="Proteomes" id="UP000016412">
    <property type="component" value="Unassembled WGS sequence"/>
</dbReference>
<organism evidence="1 3">
    <name type="scientific">Treponema socranskii subsp. socranskii VPI DR56BR1116 = ATCC 35536</name>
    <dbReference type="NCBI Taxonomy" id="1125725"/>
    <lineage>
        <taxon>Bacteria</taxon>
        <taxon>Pseudomonadati</taxon>
        <taxon>Spirochaetota</taxon>
        <taxon>Spirochaetia</taxon>
        <taxon>Spirochaetales</taxon>
        <taxon>Treponemataceae</taxon>
        <taxon>Treponema</taxon>
    </lineage>
</organism>
<dbReference type="EMBL" id="AUZJ01000049">
    <property type="protein sequence ID" value="ERF60103.1"/>
    <property type="molecule type" value="Genomic_DNA"/>
</dbReference>
<sequence length="61" mass="6831">MIAFSGPNIGLQYFIKYRETVDICSNLIGINNFVALAEAPHDIFIKISCGFNMRLCDDCTL</sequence>
<dbReference type="Proteomes" id="UP000016646">
    <property type="component" value="Unassembled WGS sequence"/>
</dbReference>
<evidence type="ECO:0000313" key="3">
    <source>
        <dbReference type="Proteomes" id="UP000016412"/>
    </source>
</evidence>
<gene>
    <name evidence="2" type="ORF">HMPREF0860_1834</name>
    <name evidence="1" type="ORF">HMPREF1325_0436</name>
</gene>
<comment type="caution">
    <text evidence="1">The sequence shown here is derived from an EMBL/GenBank/DDBJ whole genome shotgun (WGS) entry which is preliminary data.</text>
</comment>
<proteinExistence type="predicted"/>
<keyword evidence="4" id="KW-1185">Reference proteome</keyword>
<protein>
    <submittedName>
        <fullName evidence="1">Uncharacterized protein</fullName>
    </submittedName>
</protein>
<reference evidence="3 4" key="1">
    <citation type="submission" date="2013-08" db="EMBL/GenBank/DDBJ databases">
        <authorList>
            <person name="Durkin A.S."/>
            <person name="Haft D.R."/>
            <person name="McCorrison J."/>
            <person name="Torralba M."/>
            <person name="Gillis M."/>
            <person name="Haft D.H."/>
            <person name="Methe B."/>
            <person name="Sutton G."/>
            <person name="Nelson K.E."/>
        </authorList>
    </citation>
    <scope>NUCLEOTIDE SEQUENCE [LARGE SCALE GENOMIC DNA]</scope>
    <source>
        <strain evidence="2 4">ATCC 35536</strain>
        <strain evidence="1 3">VPI DR56BR1116</strain>
    </source>
</reference>
<evidence type="ECO:0000313" key="2">
    <source>
        <dbReference type="EMBL" id="ERJ98953.1"/>
    </source>
</evidence>
<evidence type="ECO:0000313" key="4">
    <source>
        <dbReference type="Proteomes" id="UP000016646"/>
    </source>
</evidence>
<dbReference type="EMBL" id="AVQI01000079">
    <property type="protein sequence ID" value="ERJ98953.1"/>
    <property type="molecule type" value="Genomic_DNA"/>
</dbReference>
<accession>U1FJX7</accession>
<dbReference type="AlphaFoldDB" id="U1FJX7"/>
<evidence type="ECO:0000313" key="1">
    <source>
        <dbReference type="EMBL" id="ERF60103.1"/>
    </source>
</evidence>
<dbReference type="PATRIC" id="fig|1125725.3.peg.1962"/>
<dbReference type="STRING" id="1125725.HMPREF1325_0436"/>